<organism evidence="8 9">
    <name type="scientific">Salipaludibacillus neizhouensis</name>
    <dbReference type="NCBI Taxonomy" id="885475"/>
    <lineage>
        <taxon>Bacteria</taxon>
        <taxon>Bacillati</taxon>
        <taxon>Bacillota</taxon>
        <taxon>Bacilli</taxon>
        <taxon>Bacillales</taxon>
        <taxon>Bacillaceae</taxon>
    </lineage>
</organism>
<proteinExistence type="inferred from homology"/>
<dbReference type="PANTHER" id="PTHR12128">
    <property type="entry name" value="DIHYDRODIPICOLINATE SYNTHASE"/>
    <property type="match status" value="1"/>
</dbReference>
<comment type="similarity">
    <text evidence="3 5 6">Belongs to the DapA family.</text>
</comment>
<feature type="active site" description="Proton donor/acceptor" evidence="7">
    <location>
        <position position="138"/>
    </location>
</feature>
<dbReference type="InterPro" id="IPR017655">
    <property type="entry name" value="Dehydro-deoxyglucarate_dehyd"/>
</dbReference>
<gene>
    <name evidence="8" type="primary">kdgD</name>
    <name evidence="8" type="ORF">CR203_22895</name>
</gene>
<dbReference type="InterPro" id="IPR013785">
    <property type="entry name" value="Aldolase_TIM"/>
</dbReference>
<comment type="catalytic activity">
    <reaction evidence="1 5">
        <text>5-dehydro-4-deoxy-D-glucarate + H(+) = 2,5-dioxopentanoate + CO2 + H2O</text>
        <dbReference type="Rhea" id="RHEA:24608"/>
        <dbReference type="ChEBI" id="CHEBI:15377"/>
        <dbReference type="ChEBI" id="CHEBI:15378"/>
        <dbReference type="ChEBI" id="CHEBI:16526"/>
        <dbReference type="ChEBI" id="CHEBI:42819"/>
        <dbReference type="ChEBI" id="CHEBI:58136"/>
        <dbReference type="EC" id="4.2.1.41"/>
    </reaction>
</comment>
<evidence type="ECO:0000256" key="6">
    <source>
        <dbReference type="PIRNR" id="PIRNR001365"/>
    </source>
</evidence>
<dbReference type="SMART" id="SM01130">
    <property type="entry name" value="DHDPS"/>
    <property type="match status" value="1"/>
</dbReference>
<dbReference type="EC" id="4.2.1.41" evidence="5"/>
<dbReference type="AlphaFoldDB" id="A0A3A9K5S7"/>
<evidence type="ECO:0000256" key="2">
    <source>
        <dbReference type="ARBA" id="ARBA00004983"/>
    </source>
</evidence>
<dbReference type="UniPathway" id="UPA00564">
    <property type="reaction ID" value="UER00628"/>
</dbReference>
<evidence type="ECO:0000256" key="3">
    <source>
        <dbReference type="ARBA" id="ARBA00007592"/>
    </source>
</evidence>
<dbReference type="Pfam" id="PF00701">
    <property type="entry name" value="DHDPS"/>
    <property type="match status" value="1"/>
</dbReference>
<dbReference type="PIRSF" id="PIRSF001365">
    <property type="entry name" value="DHDPS"/>
    <property type="match status" value="1"/>
</dbReference>
<comment type="caution">
    <text evidence="8">The sequence shown here is derived from an EMBL/GenBank/DDBJ whole genome shotgun (WGS) entry which is preliminary data.</text>
</comment>
<evidence type="ECO:0000313" key="8">
    <source>
        <dbReference type="EMBL" id="RKL65043.1"/>
    </source>
</evidence>
<dbReference type="EMBL" id="PDOE01000024">
    <property type="protein sequence ID" value="RKL65043.1"/>
    <property type="molecule type" value="Genomic_DNA"/>
</dbReference>
<dbReference type="OrthoDB" id="9778880at2"/>
<keyword evidence="9" id="KW-1185">Reference proteome</keyword>
<dbReference type="GO" id="GO:0047448">
    <property type="term" value="F:5-dehydro-4-deoxyglucarate dehydratase activity"/>
    <property type="evidence" value="ECO:0007669"/>
    <property type="project" value="UniProtKB-UniRule"/>
</dbReference>
<evidence type="ECO:0000313" key="9">
    <source>
        <dbReference type="Proteomes" id="UP000281498"/>
    </source>
</evidence>
<name>A0A3A9K5S7_9BACI</name>
<evidence type="ECO:0000256" key="1">
    <source>
        <dbReference type="ARBA" id="ARBA00001446"/>
    </source>
</evidence>
<accession>A0A3A9K5S7</accession>
<dbReference type="RefSeq" id="WP_110935721.1">
    <property type="nucleotide sequence ID" value="NZ_KZ614146.1"/>
</dbReference>
<reference evidence="8 9" key="1">
    <citation type="submission" date="2017-10" db="EMBL/GenBank/DDBJ databases">
        <title>Bacillus sp. nov., a halophilic bacterium isolated from a Keqin Lake.</title>
        <authorList>
            <person name="Wang H."/>
        </authorList>
    </citation>
    <scope>NUCLEOTIDE SEQUENCE [LARGE SCALE GENOMIC DNA]</scope>
    <source>
        <strain evidence="8 9">KCTC 13187</strain>
    </source>
</reference>
<dbReference type="PANTHER" id="PTHR12128:SF19">
    <property type="entry name" value="5-DEHYDRO-4-DEOXYGLUCARATE DEHYDRATASE 2-RELATED"/>
    <property type="match status" value="1"/>
</dbReference>
<dbReference type="GO" id="GO:0042838">
    <property type="term" value="P:D-glucarate catabolic process"/>
    <property type="evidence" value="ECO:0007669"/>
    <property type="project" value="UniProtKB-UniRule"/>
</dbReference>
<feature type="active site" description="Schiff-base intermediate with substrate" evidence="7">
    <location>
        <position position="163"/>
    </location>
</feature>
<evidence type="ECO:0000256" key="7">
    <source>
        <dbReference type="PIRSR" id="PIRSR001365-1"/>
    </source>
</evidence>
<dbReference type="NCBIfam" id="TIGR03249">
    <property type="entry name" value="KdgD"/>
    <property type="match status" value="1"/>
</dbReference>
<dbReference type="NCBIfam" id="NF002958">
    <property type="entry name" value="PRK03620.1"/>
    <property type="match status" value="1"/>
</dbReference>
<comment type="pathway">
    <text evidence="2 5">Carbohydrate acid metabolism; D-glucarate degradation; 2,5-dioxopentanoate from D-glucarate: step 2/2.</text>
</comment>
<keyword evidence="4 5" id="KW-0456">Lyase</keyword>
<protein>
    <recommendedName>
        <fullName evidence="5">Probable 5-dehydro-4-deoxyglucarate dehydratase</fullName>
        <ecNumber evidence="5">4.2.1.41</ecNumber>
    </recommendedName>
    <alternativeName>
        <fullName evidence="5">5-keto-4-deoxy-glucarate dehydratase</fullName>
        <shortName evidence="5">KDGDH</shortName>
    </alternativeName>
</protein>
<dbReference type="HAMAP" id="MF_00694">
    <property type="entry name" value="KDGDH"/>
    <property type="match status" value="1"/>
</dbReference>
<dbReference type="InterPro" id="IPR002220">
    <property type="entry name" value="DapA-like"/>
</dbReference>
<evidence type="ECO:0000256" key="5">
    <source>
        <dbReference type="HAMAP-Rule" id="MF_00694"/>
    </source>
</evidence>
<dbReference type="Proteomes" id="UP000281498">
    <property type="component" value="Unassembled WGS sequence"/>
</dbReference>
<evidence type="ECO:0000256" key="4">
    <source>
        <dbReference type="ARBA" id="ARBA00023239"/>
    </source>
</evidence>
<dbReference type="GO" id="GO:0008840">
    <property type="term" value="F:4-hydroxy-tetrahydrodipicolinate synthase activity"/>
    <property type="evidence" value="ECO:0007669"/>
    <property type="project" value="TreeGrafter"/>
</dbReference>
<dbReference type="Gene3D" id="3.20.20.70">
    <property type="entry name" value="Aldolase class I"/>
    <property type="match status" value="1"/>
</dbReference>
<dbReference type="SUPFAM" id="SSF51569">
    <property type="entry name" value="Aldolase"/>
    <property type="match status" value="1"/>
</dbReference>
<sequence>MNSQRKSPTGILGFPITPFDEHGRIDEQALSRNVEFLINNGLEAIFICAGSGEFQSLNRNEYELMVDIAVSTTKNKVPVYTSIGGNISTSIELAEISKDKGADGYLIFPPYLIDPEQEGLYNYYKTLIRSTDLNAIIYQRGKAVFTVDTIERLAEFPQFVGLKDGIGNMELNIELTQSLGGRLEWINGMPFGEITMPGYFGTGFHSYSSAIANYIPHIARTFFEALKRNDKELVDELYKNVLFPINNLRKQRKGYNVSLIKAGMEIIGLPIGSTVRPPLIPVEKEHFLQLETILKEALEKYPVHICK</sequence>